<sequence length="149" mass="16863">MPELNCHGHNDVEATVGGEHQWTVWEMINNHVGTNGNFETLSMDNIELLSIEEHILRNQNIGLVITPTRRSFNYPMYPSDARITISENGMIREVKYESSFGTPKQEESAQKLGCFDIKYLRTFLSGIALNLAIQMNTLTVSIANLCNCR</sequence>
<protein>
    <submittedName>
        <fullName evidence="2">HNHc domain-containing protein</fullName>
    </submittedName>
</protein>
<reference evidence="2" key="1">
    <citation type="submission" date="2016-11" db="UniProtKB">
        <authorList>
            <consortium name="WormBaseParasite"/>
        </authorList>
    </citation>
    <scope>IDENTIFICATION</scope>
    <source>
        <strain evidence="2">KR3021</strain>
    </source>
</reference>
<evidence type="ECO:0000313" key="1">
    <source>
        <dbReference type="Proteomes" id="UP000095286"/>
    </source>
</evidence>
<dbReference type="WBParaSite" id="RSKR_0000225000.1">
    <property type="protein sequence ID" value="RSKR_0000225000.1"/>
    <property type="gene ID" value="RSKR_0000225000"/>
</dbReference>
<organism evidence="1 2">
    <name type="scientific">Rhabditophanes sp. KR3021</name>
    <dbReference type="NCBI Taxonomy" id="114890"/>
    <lineage>
        <taxon>Eukaryota</taxon>
        <taxon>Metazoa</taxon>
        <taxon>Ecdysozoa</taxon>
        <taxon>Nematoda</taxon>
        <taxon>Chromadorea</taxon>
        <taxon>Rhabditida</taxon>
        <taxon>Tylenchina</taxon>
        <taxon>Panagrolaimomorpha</taxon>
        <taxon>Strongyloidoidea</taxon>
        <taxon>Alloionematidae</taxon>
        <taxon>Rhabditophanes</taxon>
    </lineage>
</organism>
<evidence type="ECO:0000313" key="2">
    <source>
        <dbReference type="WBParaSite" id="RSKR_0000225000.1"/>
    </source>
</evidence>
<name>A0AC35TND3_9BILA</name>
<dbReference type="Proteomes" id="UP000095286">
    <property type="component" value="Unplaced"/>
</dbReference>
<proteinExistence type="predicted"/>
<accession>A0AC35TND3</accession>